<sequence length="331" mass="37020">MENFSNIGDIDIDTSVDEVKVEVPKNTKGSKVDKKSAATVGEAEPLVNCLRNEKVIVRCILKPTGNIDKPSHALYGGMAETAVKIYTLPLLMSGSYKNALTKAEKKFLEMAMGLEDNALSIYRKEDNYWESDNAIVRLGKMDTILDLSTPDGYIKYKILLANSSTIAPSLDVLKNAPKETYRYVLIREGEEVKTLNKEMNVAMQASFELGKFLENKPVLRLVVETLEGKPVSDTSTLDWLQAQAFKNMQSNPKLFVQILQDPYLETKVMIKDAISAGLIKKRGDLYYKADNTPLCEGMDDPNITNAARYINAVKNQEYKLMLEAKIKASKK</sequence>
<organism evidence="1 2">
    <name type="scientific">uncultured phage cr108_1</name>
    <dbReference type="NCBI Taxonomy" id="2772069"/>
    <lineage>
        <taxon>Viruses</taxon>
        <taxon>Duplodnaviria</taxon>
        <taxon>Heunggongvirae</taxon>
        <taxon>Uroviricota</taxon>
        <taxon>Caudoviricetes</taxon>
        <taxon>Crassvirales</taxon>
        <taxon>Steigviridae</taxon>
        <taxon>Asinivirinae</taxon>
        <taxon>Pipoluvirus</taxon>
        <taxon>Pipoluvirus rarus</taxon>
    </lineage>
</organism>
<dbReference type="GeneID" id="65129462"/>
<proteinExistence type="predicted"/>
<protein>
    <submittedName>
        <fullName evidence="1">Double-stranded DNA binding domain protein</fullName>
    </submittedName>
</protein>
<keyword evidence="2" id="KW-1185">Reference proteome</keyword>
<dbReference type="EMBL" id="MT774385">
    <property type="protein sequence ID" value="QOR58970.1"/>
    <property type="molecule type" value="Genomic_DNA"/>
</dbReference>
<dbReference type="RefSeq" id="YP_010111128.1">
    <property type="nucleotide sequence ID" value="NC_055878.1"/>
</dbReference>
<accession>A0A7M1S101</accession>
<evidence type="ECO:0000313" key="1">
    <source>
        <dbReference type="EMBL" id="QOR58970.1"/>
    </source>
</evidence>
<name>A0A7M1S101_9CAUD</name>
<dbReference type="Proteomes" id="UP000594030">
    <property type="component" value="Segment"/>
</dbReference>
<reference evidence="1 2" key="1">
    <citation type="submission" date="2020-07" db="EMBL/GenBank/DDBJ databases">
        <title>Taxonomic proposal: Crassvirales, a new order of highly abundant and diverse bacterial viruses.</title>
        <authorList>
            <person name="Shkoporov A.N."/>
            <person name="Stockdale S.R."/>
            <person name="Guerin E."/>
            <person name="Ross R.P."/>
            <person name="Hill C."/>
        </authorList>
    </citation>
    <scope>NUCLEOTIDE SEQUENCE [LARGE SCALE GENOMIC DNA]</scope>
</reference>
<dbReference type="KEGG" id="vg:65129462"/>
<evidence type="ECO:0000313" key="2">
    <source>
        <dbReference type="Proteomes" id="UP000594030"/>
    </source>
</evidence>